<accession>A0A4Y2MXJ3</accession>
<name>A0A4Y2MXJ3_ARAVE</name>
<proteinExistence type="predicted"/>
<keyword evidence="1" id="KW-0732">Signal</keyword>
<gene>
    <name evidence="2" type="ORF">AVEN_192495_1</name>
</gene>
<feature type="signal peptide" evidence="1">
    <location>
        <begin position="1"/>
        <end position="15"/>
    </location>
</feature>
<evidence type="ECO:0000313" key="3">
    <source>
        <dbReference type="Proteomes" id="UP000499080"/>
    </source>
</evidence>
<feature type="chain" id="PRO_5021221972" description="Secreted protein" evidence="1">
    <location>
        <begin position="16"/>
        <end position="94"/>
    </location>
</feature>
<dbReference type="AlphaFoldDB" id="A0A4Y2MXJ3"/>
<evidence type="ECO:0000256" key="1">
    <source>
        <dbReference type="SAM" id="SignalP"/>
    </source>
</evidence>
<dbReference type="Proteomes" id="UP000499080">
    <property type="component" value="Unassembled WGS sequence"/>
</dbReference>
<protein>
    <recommendedName>
        <fullName evidence="4">Secreted protein</fullName>
    </recommendedName>
</protein>
<organism evidence="2 3">
    <name type="scientific">Araneus ventricosus</name>
    <name type="common">Orbweaver spider</name>
    <name type="synonym">Epeira ventricosa</name>
    <dbReference type="NCBI Taxonomy" id="182803"/>
    <lineage>
        <taxon>Eukaryota</taxon>
        <taxon>Metazoa</taxon>
        <taxon>Ecdysozoa</taxon>
        <taxon>Arthropoda</taxon>
        <taxon>Chelicerata</taxon>
        <taxon>Arachnida</taxon>
        <taxon>Araneae</taxon>
        <taxon>Araneomorphae</taxon>
        <taxon>Entelegynae</taxon>
        <taxon>Araneoidea</taxon>
        <taxon>Araneidae</taxon>
        <taxon>Araneus</taxon>
    </lineage>
</organism>
<comment type="caution">
    <text evidence="2">The sequence shown here is derived from an EMBL/GenBank/DDBJ whole genome shotgun (WGS) entry which is preliminary data.</text>
</comment>
<reference evidence="2 3" key="1">
    <citation type="journal article" date="2019" name="Sci. Rep.">
        <title>Orb-weaving spider Araneus ventricosus genome elucidates the spidroin gene catalogue.</title>
        <authorList>
            <person name="Kono N."/>
            <person name="Nakamura H."/>
            <person name="Ohtoshi R."/>
            <person name="Moran D.A.P."/>
            <person name="Shinohara A."/>
            <person name="Yoshida Y."/>
            <person name="Fujiwara M."/>
            <person name="Mori M."/>
            <person name="Tomita M."/>
            <person name="Arakawa K."/>
        </authorList>
    </citation>
    <scope>NUCLEOTIDE SEQUENCE [LARGE SCALE GENOMIC DNA]</scope>
</reference>
<evidence type="ECO:0000313" key="2">
    <source>
        <dbReference type="EMBL" id="GBN31080.1"/>
    </source>
</evidence>
<sequence length="94" mass="10390">MLFMVLVHLVRVQDSLDGGLCVYRCLVYGPVDRLLLYKLHVSYFKGSRSYSPIHGPYFEGTSSAFFGAAMQTCVGLEYVASAYAPGTGTQRFAH</sequence>
<dbReference type="EMBL" id="BGPR01008031">
    <property type="protein sequence ID" value="GBN31080.1"/>
    <property type="molecule type" value="Genomic_DNA"/>
</dbReference>
<evidence type="ECO:0008006" key="4">
    <source>
        <dbReference type="Google" id="ProtNLM"/>
    </source>
</evidence>
<keyword evidence="3" id="KW-1185">Reference proteome</keyword>